<protein>
    <recommendedName>
        <fullName evidence="3">FAD-binding FR-type domain-containing protein</fullName>
    </recommendedName>
</protein>
<reference evidence="4" key="1">
    <citation type="journal article" date="2020" name="New Phytol.">
        <title>Comparative genomics reveals dynamic genome evolution in host specialist ectomycorrhizal fungi.</title>
        <authorList>
            <person name="Lofgren L.A."/>
            <person name="Nguyen N.H."/>
            <person name="Vilgalys R."/>
            <person name="Ruytinx J."/>
            <person name="Liao H.L."/>
            <person name="Branco S."/>
            <person name="Kuo A."/>
            <person name="LaButti K."/>
            <person name="Lipzen A."/>
            <person name="Andreopoulos W."/>
            <person name="Pangilinan J."/>
            <person name="Riley R."/>
            <person name="Hundley H."/>
            <person name="Na H."/>
            <person name="Barry K."/>
            <person name="Grigoriev I.V."/>
            <person name="Stajich J.E."/>
            <person name="Kennedy P.G."/>
        </authorList>
    </citation>
    <scope>NUCLEOTIDE SEQUENCE</scope>
    <source>
        <strain evidence="4">FC423</strain>
    </source>
</reference>
<dbReference type="InterPro" id="IPR050369">
    <property type="entry name" value="RBOH/FRE"/>
</dbReference>
<sequence length="119" mass="13189">MTLIRVHNCNDGWLAGQHVRLRVFFSDRVFESHPFTILSAPPSHSCLSSPGFLLAARSDGDWTRALNNSRQQQEHLKINEKSEGDSGAFVQVMLDGPYRGSSIDLGLYESVFLVAGVLN</sequence>
<accession>A0A9P7JP64</accession>
<keyword evidence="1" id="KW-0813">Transport</keyword>
<evidence type="ECO:0000259" key="3">
    <source>
        <dbReference type="PROSITE" id="PS51384"/>
    </source>
</evidence>
<dbReference type="InterPro" id="IPR013112">
    <property type="entry name" value="FAD-bd_8"/>
</dbReference>
<organism evidence="4 5">
    <name type="scientific">Suillus discolor</name>
    <dbReference type="NCBI Taxonomy" id="1912936"/>
    <lineage>
        <taxon>Eukaryota</taxon>
        <taxon>Fungi</taxon>
        <taxon>Dikarya</taxon>
        <taxon>Basidiomycota</taxon>
        <taxon>Agaricomycotina</taxon>
        <taxon>Agaricomycetes</taxon>
        <taxon>Agaricomycetidae</taxon>
        <taxon>Boletales</taxon>
        <taxon>Suillineae</taxon>
        <taxon>Suillaceae</taxon>
        <taxon>Suillus</taxon>
    </lineage>
</organism>
<dbReference type="GO" id="GO:0005886">
    <property type="term" value="C:plasma membrane"/>
    <property type="evidence" value="ECO:0007669"/>
    <property type="project" value="TreeGrafter"/>
</dbReference>
<gene>
    <name evidence="4" type="ORF">F5147DRAFT_406033</name>
</gene>
<dbReference type="InterPro" id="IPR017938">
    <property type="entry name" value="Riboflavin_synthase-like_b-brl"/>
</dbReference>
<dbReference type="InterPro" id="IPR017927">
    <property type="entry name" value="FAD-bd_FR_type"/>
</dbReference>
<dbReference type="CDD" id="cd06186">
    <property type="entry name" value="NOX_Duox_like_FAD_NADP"/>
    <property type="match status" value="1"/>
</dbReference>
<dbReference type="RefSeq" id="XP_041287665.1">
    <property type="nucleotide sequence ID" value="XM_041429637.1"/>
</dbReference>
<feature type="domain" description="FAD-binding FR-type" evidence="3">
    <location>
        <begin position="1"/>
        <end position="104"/>
    </location>
</feature>
<evidence type="ECO:0000313" key="4">
    <source>
        <dbReference type="EMBL" id="KAG2094852.1"/>
    </source>
</evidence>
<dbReference type="GO" id="GO:0033215">
    <property type="term" value="P:reductive iron assimilation"/>
    <property type="evidence" value="ECO:0007669"/>
    <property type="project" value="TreeGrafter"/>
</dbReference>
<name>A0A9P7JP64_9AGAM</name>
<dbReference type="SUPFAM" id="SSF63380">
    <property type="entry name" value="Riboflavin synthase domain-like"/>
    <property type="match status" value="1"/>
</dbReference>
<evidence type="ECO:0000256" key="1">
    <source>
        <dbReference type="ARBA" id="ARBA00022982"/>
    </source>
</evidence>
<dbReference type="PANTHER" id="PTHR11972">
    <property type="entry name" value="NADPH OXIDASE"/>
    <property type="match status" value="1"/>
</dbReference>
<keyword evidence="5" id="KW-1185">Reference proteome</keyword>
<keyword evidence="1" id="KW-0249">Electron transport</keyword>
<dbReference type="EMBL" id="JABBWM010000077">
    <property type="protein sequence ID" value="KAG2094852.1"/>
    <property type="molecule type" value="Genomic_DNA"/>
</dbReference>
<keyword evidence="2" id="KW-0560">Oxidoreductase</keyword>
<comment type="caution">
    <text evidence="4">The sequence shown here is derived from an EMBL/GenBank/DDBJ whole genome shotgun (WGS) entry which is preliminary data.</text>
</comment>
<dbReference type="GO" id="GO:0000293">
    <property type="term" value="F:ferric-chelate reductase activity"/>
    <property type="evidence" value="ECO:0007669"/>
    <property type="project" value="TreeGrafter"/>
</dbReference>
<dbReference type="GeneID" id="64691896"/>
<evidence type="ECO:0000313" key="5">
    <source>
        <dbReference type="Proteomes" id="UP000823399"/>
    </source>
</evidence>
<dbReference type="PROSITE" id="PS51384">
    <property type="entry name" value="FAD_FR"/>
    <property type="match status" value="1"/>
</dbReference>
<dbReference type="Proteomes" id="UP000823399">
    <property type="component" value="Unassembled WGS sequence"/>
</dbReference>
<evidence type="ECO:0000256" key="2">
    <source>
        <dbReference type="ARBA" id="ARBA00023002"/>
    </source>
</evidence>
<dbReference type="AlphaFoldDB" id="A0A9P7JP64"/>
<dbReference type="PANTHER" id="PTHR11972:SF200">
    <property type="entry name" value="FAD-BINDING FR-TYPE DOMAIN-CONTAINING PROTEIN"/>
    <property type="match status" value="1"/>
</dbReference>
<proteinExistence type="predicted"/>
<dbReference type="OrthoDB" id="3944240at2759"/>
<dbReference type="Pfam" id="PF08022">
    <property type="entry name" value="FAD_binding_8"/>
    <property type="match status" value="1"/>
</dbReference>